<dbReference type="EMBL" id="LXQA010265569">
    <property type="protein sequence ID" value="MCI39273.1"/>
    <property type="molecule type" value="Genomic_DNA"/>
</dbReference>
<protein>
    <submittedName>
        <fullName evidence="1">Uncharacterized protein</fullName>
    </submittedName>
</protein>
<accession>A0A392RRN1</accession>
<comment type="caution">
    <text evidence="1">The sequence shown here is derived from an EMBL/GenBank/DDBJ whole genome shotgun (WGS) entry which is preliminary data.</text>
</comment>
<reference evidence="1 2" key="1">
    <citation type="journal article" date="2018" name="Front. Plant Sci.">
        <title>Red Clover (Trifolium pratense) and Zigzag Clover (T. medium) - A Picture of Genomic Similarities and Differences.</title>
        <authorList>
            <person name="Dluhosova J."/>
            <person name="Istvanek J."/>
            <person name="Nedelnik J."/>
            <person name="Repkova J."/>
        </authorList>
    </citation>
    <scope>NUCLEOTIDE SEQUENCE [LARGE SCALE GENOMIC DNA]</scope>
    <source>
        <strain evidence="2">cv. 10/8</strain>
        <tissue evidence="1">Leaf</tissue>
    </source>
</reference>
<evidence type="ECO:0000313" key="1">
    <source>
        <dbReference type="EMBL" id="MCI39273.1"/>
    </source>
</evidence>
<sequence>MTGENKSGRKLNLARLGESWRAPRYLSPKLARRPLKNTHCRWSSLQGSPGDGVCS</sequence>
<name>A0A392RRN1_9FABA</name>
<evidence type="ECO:0000313" key="2">
    <source>
        <dbReference type="Proteomes" id="UP000265520"/>
    </source>
</evidence>
<dbReference type="Proteomes" id="UP000265520">
    <property type="component" value="Unassembled WGS sequence"/>
</dbReference>
<keyword evidence="2" id="KW-1185">Reference proteome</keyword>
<proteinExistence type="predicted"/>
<dbReference type="AlphaFoldDB" id="A0A392RRN1"/>
<organism evidence="1 2">
    <name type="scientific">Trifolium medium</name>
    <dbReference type="NCBI Taxonomy" id="97028"/>
    <lineage>
        <taxon>Eukaryota</taxon>
        <taxon>Viridiplantae</taxon>
        <taxon>Streptophyta</taxon>
        <taxon>Embryophyta</taxon>
        <taxon>Tracheophyta</taxon>
        <taxon>Spermatophyta</taxon>
        <taxon>Magnoliopsida</taxon>
        <taxon>eudicotyledons</taxon>
        <taxon>Gunneridae</taxon>
        <taxon>Pentapetalae</taxon>
        <taxon>rosids</taxon>
        <taxon>fabids</taxon>
        <taxon>Fabales</taxon>
        <taxon>Fabaceae</taxon>
        <taxon>Papilionoideae</taxon>
        <taxon>50 kb inversion clade</taxon>
        <taxon>NPAAA clade</taxon>
        <taxon>Hologalegina</taxon>
        <taxon>IRL clade</taxon>
        <taxon>Trifolieae</taxon>
        <taxon>Trifolium</taxon>
    </lineage>
</organism>